<organism evidence="1 2">
    <name type="scientific">Xylaria curta</name>
    <dbReference type="NCBI Taxonomy" id="42375"/>
    <lineage>
        <taxon>Eukaryota</taxon>
        <taxon>Fungi</taxon>
        <taxon>Dikarya</taxon>
        <taxon>Ascomycota</taxon>
        <taxon>Pezizomycotina</taxon>
        <taxon>Sordariomycetes</taxon>
        <taxon>Xylariomycetidae</taxon>
        <taxon>Xylariales</taxon>
        <taxon>Xylariaceae</taxon>
        <taxon>Xylaria</taxon>
    </lineage>
</organism>
<sequence length="367" mass="37632">MRLAASIQDSSAARVCVFSEMCCYRLTLMPSHSVLGKPCLSGLAPDLSPIRPGPAYAQIKLKPTKLIFSTELLVIYFGPNTLPNADTILWSTSANGVQRSQHSSSFTTVSSLPAKAVIAADKQDNTVFYGGSSSIFYVSKDTGSTFSAAGALSGATSVRDIAAHPKTAGEVWVSTDVGIFRSTNYGASFTKVSTALTNTHKIALGLGSGSNWNVYAFGTGSAGARLYGSGDSGATWTDIQGSSQGFGAIDSCKLAGSGNTAGQVFVGTNGRGVLYASGSLSSGGGGSTTTTATTSQTTLSTTTTRVTTTTTTPTTTRTTSTSSTTTSPPSGTVPHYGQCGGIGYNGPTTCVSPYTCKSQNDYYSQCL</sequence>
<keyword evidence="2" id="KW-1185">Reference proteome</keyword>
<evidence type="ECO:0000313" key="1">
    <source>
        <dbReference type="EMBL" id="KAJ2971230.1"/>
    </source>
</evidence>
<gene>
    <name evidence="1" type="ORF">NUW58_g9475</name>
</gene>
<dbReference type="EMBL" id="JAPDGR010003443">
    <property type="protein sequence ID" value="KAJ2971230.1"/>
    <property type="molecule type" value="Genomic_DNA"/>
</dbReference>
<reference evidence="1" key="1">
    <citation type="submission" date="2022-10" db="EMBL/GenBank/DDBJ databases">
        <title>Genome Sequence of Xylaria curta.</title>
        <authorList>
            <person name="Buettner E."/>
        </authorList>
    </citation>
    <scope>NUCLEOTIDE SEQUENCE</scope>
    <source>
        <strain evidence="1">Babe10</strain>
    </source>
</reference>
<protein>
    <submittedName>
        <fullName evidence="1">Uncharacterized protein</fullName>
    </submittedName>
</protein>
<dbReference type="Proteomes" id="UP001143856">
    <property type="component" value="Unassembled WGS sequence"/>
</dbReference>
<proteinExistence type="predicted"/>
<evidence type="ECO:0000313" key="2">
    <source>
        <dbReference type="Proteomes" id="UP001143856"/>
    </source>
</evidence>
<name>A0ACC1MWM6_9PEZI</name>
<comment type="caution">
    <text evidence="1">The sequence shown here is derived from an EMBL/GenBank/DDBJ whole genome shotgun (WGS) entry which is preliminary data.</text>
</comment>
<accession>A0ACC1MWM6</accession>